<dbReference type="VEuPathDB" id="FungiDB:H310_08757"/>
<dbReference type="Gene3D" id="3.40.50.1820">
    <property type="entry name" value="alpha/beta hydrolase"/>
    <property type="match status" value="1"/>
</dbReference>
<gene>
    <name evidence="2" type="ORF">H310_08757</name>
</gene>
<accession>A0A024TYC9</accession>
<feature type="domain" description="Serine aminopeptidase S33" evidence="1">
    <location>
        <begin position="73"/>
        <end position="305"/>
    </location>
</feature>
<dbReference type="STRING" id="157072.A0A024TYC9"/>
<dbReference type="InterPro" id="IPR050471">
    <property type="entry name" value="AB_hydrolase"/>
</dbReference>
<proteinExistence type="predicted"/>
<dbReference type="GeneID" id="20085807"/>
<evidence type="ECO:0000259" key="1">
    <source>
        <dbReference type="Pfam" id="PF12146"/>
    </source>
</evidence>
<dbReference type="Pfam" id="PF12146">
    <property type="entry name" value="Hydrolase_4"/>
    <property type="match status" value="1"/>
</dbReference>
<dbReference type="PANTHER" id="PTHR43433">
    <property type="entry name" value="HYDROLASE, ALPHA/BETA FOLD FAMILY PROTEIN"/>
    <property type="match status" value="1"/>
</dbReference>
<dbReference type="OrthoDB" id="19657at2759"/>
<protein>
    <recommendedName>
        <fullName evidence="1">Serine aminopeptidase S33 domain-containing protein</fullName>
    </recommendedName>
</protein>
<dbReference type="EMBL" id="KI913969">
    <property type="protein sequence ID" value="ETV98641.1"/>
    <property type="molecule type" value="Genomic_DNA"/>
</dbReference>
<dbReference type="SUPFAM" id="SSF53474">
    <property type="entry name" value="alpha/beta-Hydrolases"/>
    <property type="match status" value="1"/>
</dbReference>
<dbReference type="RefSeq" id="XP_008872838.1">
    <property type="nucleotide sequence ID" value="XM_008874616.1"/>
</dbReference>
<dbReference type="eggNOG" id="KOG4178">
    <property type="taxonomic scope" value="Eukaryota"/>
</dbReference>
<dbReference type="PANTHER" id="PTHR43433:SF5">
    <property type="entry name" value="AB HYDROLASE-1 DOMAIN-CONTAINING PROTEIN"/>
    <property type="match status" value="1"/>
</dbReference>
<sequence length="332" mass="36709">MGADMEQSVPDALDVQEFTSVHTATLPNGLRVEYALHGHDEAPQKVVLVMGLAAEKEAWTSFVTAFFCVPNTLNTFQLATVDNRGVGGTDAPKGRYSTSSMAQDVLLLMDHLQWNTFHIAGVRFVLLSRPLSWMPACSMGGMISQEVAYAAPTRVRSLTLMVSTPGFTEAPWPRWTQISAYLSLIGNFFNPTLHARTQTMLKVLYPDEYLENVAVGSALYTVHSTRIKTSRVRTRGLIGQYSAVLSHRMPRSRLAKIKDAEIPVLIIGGGKDRLLPSSHSEALRCHLDSPHTTIVVIQGGGHGIFTQFRTDVTNAFVQHMTRSDRSMLFSKY</sequence>
<reference evidence="2" key="1">
    <citation type="submission" date="2013-12" db="EMBL/GenBank/DDBJ databases">
        <title>The Genome Sequence of Aphanomyces invadans NJM9701.</title>
        <authorList>
            <consortium name="The Broad Institute Genomics Platform"/>
            <person name="Russ C."/>
            <person name="Tyler B."/>
            <person name="van West P."/>
            <person name="Dieguez-Uribeondo J."/>
            <person name="Young S.K."/>
            <person name="Zeng Q."/>
            <person name="Gargeya S."/>
            <person name="Fitzgerald M."/>
            <person name="Abouelleil A."/>
            <person name="Alvarado L."/>
            <person name="Chapman S.B."/>
            <person name="Gainer-Dewar J."/>
            <person name="Goldberg J."/>
            <person name="Griggs A."/>
            <person name="Gujja S."/>
            <person name="Hansen M."/>
            <person name="Howarth C."/>
            <person name="Imamovic A."/>
            <person name="Ireland A."/>
            <person name="Larimer J."/>
            <person name="McCowan C."/>
            <person name="Murphy C."/>
            <person name="Pearson M."/>
            <person name="Poon T.W."/>
            <person name="Priest M."/>
            <person name="Roberts A."/>
            <person name="Saif S."/>
            <person name="Shea T."/>
            <person name="Sykes S."/>
            <person name="Wortman J."/>
            <person name="Nusbaum C."/>
            <person name="Birren B."/>
        </authorList>
    </citation>
    <scope>NUCLEOTIDE SEQUENCE [LARGE SCALE GENOMIC DNA]</scope>
    <source>
        <strain evidence="2">NJM9701</strain>
    </source>
</reference>
<evidence type="ECO:0000313" key="2">
    <source>
        <dbReference type="EMBL" id="ETV98641.1"/>
    </source>
</evidence>
<name>A0A024TYC9_9STRA</name>
<dbReference type="AlphaFoldDB" id="A0A024TYC9"/>
<organism evidence="2">
    <name type="scientific">Aphanomyces invadans</name>
    <dbReference type="NCBI Taxonomy" id="157072"/>
    <lineage>
        <taxon>Eukaryota</taxon>
        <taxon>Sar</taxon>
        <taxon>Stramenopiles</taxon>
        <taxon>Oomycota</taxon>
        <taxon>Saprolegniomycetes</taxon>
        <taxon>Saprolegniales</taxon>
        <taxon>Verrucalvaceae</taxon>
        <taxon>Aphanomyces</taxon>
    </lineage>
</organism>
<dbReference type="InterPro" id="IPR022742">
    <property type="entry name" value="Hydrolase_4"/>
</dbReference>
<dbReference type="InterPro" id="IPR029058">
    <property type="entry name" value="AB_hydrolase_fold"/>
</dbReference>